<name>A0AAE9XVA0_9PROT</name>
<accession>A0AAE9XVA0</accession>
<evidence type="ECO:0000313" key="2">
    <source>
        <dbReference type="Proteomes" id="UP001217500"/>
    </source>
</evidence>
<organism evidence="1 2">
    <name type="scientific">Gimibacter soli</name>
    <dbReference type="NCBI Taxonomy" id="3024400"/>
    <lineage>
        <taxon>Bacteria</taxon>
        <taxon>Pseudomonadati</taxon>
        <taxon>Pseudomonadota</taxon>
        <taxon>Alphaproteobacteria</taxon>
        <taxon>Kordiimonadales</taxon>
        <taxon>Temperatibacteraceae</taxon>
        <taxon>Gimibacter</taxon>
    </lineage>
</organism>
<dbReference type="Proteomes" id="UP001217500">
    <property type="component" value="Chromosome"/>
</dbReference>
<evidence type="ECO:0000313" key="1">
    <source>
        <dbReference type="EMBL" id="WCL53499.1"/>
    </source>
</evidence>
<dbReference type="AlphaFoldDB" id="A0AAE9XVA0"/>
<dbReference type="SUPFAM" id="SSF55785">
    <property type="entry name" value="PYP-like sensor domain (PAS domain)"/>
    <property type="match status" value="1"/>
</dbReference>
<sequence>MTERAYGDERARINDKPEIADDDQIRTDVDAMQTELEHPSLLKLLAHYEEACEKAGGLPPRTAMSPALLKDHLLHLMWMEIQGGDITDPRSLTAENYYFRVFGSALAELYGWEASGGTMADGPYPNRIRESTVIHNYVVEKAKPMRVAGPLFIRDGAEVYVEALFLPFLDAGGEPRFMLSEIRDITRQTRRKFRS</sequence>
<dbReference type="InterPro" id="IPR009922">
    <property type="entry name" value="DUF1457"/>
</dbReference>
<dbReference type="EMBL" id="CP116805">
    <property type="protein sequence ID" value="WCL53499.1"/>
    <property type="molecule type" value="Genomic_DNA"/>
</dbReference>
<proteinExistence type="predicted"/>
<keyword evidence="2" id="KW-1185">Reference proteome</keyword>
<reference evidence="1" key="1">
    <citation type="submission" date="2023-01" db="EMBL/GenBank/DDBJ databases">
        <title>The genome sequence of Kordiimonadaceae bacterium 6D33.</title>
        <authorList>
            <person name="Liu Y."/>
        </authorList>
    </citation>
    <scope>NUCLEOTIDE SEQUENCE</scope>
    <source>
        <strain evidence="1">6D33</strain>
    </source>
</reference>
<gene>
    <name evidence="1" type="ORF">PH603_13225</name>
</gene>
<dbReference type="InterPro" id="IPR035965">
    <property type="entry name" value="PAS-like_dom_sf"/>
</dbReference>
<dbReference type="Pfam" id="PF07310">
    <property type="entry name" value="PAS_5"/>
    <property type="match status" value="1"/>
</dbReference>
<protein>
    <submittedName>
        <fullName evidence="1">PAS domain-containing protein</fullName>
    </submittedName>
</protein>
<dbReference type="KEGG" id="gso:PH603_13225"/>
<dbReference type="RefSeq" id="WP_289503011.1">
    <property type="nucleotide sequence ID" value="NZ_CP116805.1"/>
</dbReference>